<feature type="coiled-coil region" evidence="1">
    <location>
        <begin position="204"/>
        <end position="280"/>
    </location>
</feature>
<feature type="region of interest" description="Disordered" evidence="2">
    <location>
        <begin position="302"/>
        <end position="323"/>
    </location>
</feature>
<feature type="compositionally biased region" description="Basic and acidic residues" evidence="2">
    <location>
        <begin position="10"/>
        <end position="24"/>
    </location>
</feature>
<feature type="region of interest" description="Disordered" evidence="2">
    <location>
        <begin position="1"/>
        <end position="37"/>
    </location>
</feature>
<proteinExistence type="predicted"/>
<reference evidence="3" key="1">
    <citation type="submission" date="2024-02" db="EMBL/GenBank/DDBJ databases">
        <authorList>
            <consortium name="ELIXIR-Norway"/>
            <consortium name="Elixir Norway"/>
        </authorList>
    </citation>
    <scope>NUCLEOTIDE SEQUENCE</scope>
</reference>
<evidence type="ECO:0000256" key="2">
    <source>
        <dbReference type="SAM" id="MobiDB-lite"/>
    </source>
</evidence>
<keyword evidence="1" id="KW-0175">Coiled coil</keyword>
<gene>
    <name evidence="3" type="ORF">CSSPTR1EN2_LOCUS4402</name>
</gene>
<accession>A0ABP0TJQ5</accession>
<evidence type="ECO:0000313" key="4">
    <source>
        <dbReference type="Proteomes" id="UP001497512"/>
    </source>
</evidence>
<evidence type="ECO:0000256" key="1">
    <source>
        <dbReference type="SAM" id="Coils"/>
    </source>
</evidence>
<evidence type="ECO:0000313" key="3">
    <source>
        <dbReference type="EMBL" id="CAK9198369.1"/>
    </source>
</evidence>
<organism evidence="3 4">
    <name type="scientific">Sphagnum troendelagicum</name>
    <dbReference type="NCBI Taxonomy" id="128251"/>
    <lineage>
        <taxon>Eukaryota</taxon>
        <taxon>Viridiplantae</taxon>
        <taxon>Streptophyta</taxon>
        <taxon>Embryophyta</taxon>
        <taxon>Bryophyta</taxon>
        <taxon>Sphagnophytina</taxon>
        <taxon>Sphagnopsida</taxon>
        <taxon>Sphagnales</taxon>
        <taxon>Sphagnaceae</taxon>
        <taxon>Sphagnum</taxon>
    </lineage>
</organism>
<dbReference type="EMBL" id="OZ019904">
    <property type="protein sequence ID" value="CAK9198369.1"/>
    <property type="molecule type" value="Genomic_DNA"/>
</dbReference>
<keyword evidence="4" id="KW-1185">Reference proteome</keyword>
<feature type="compositionally biased region" description="Polar residues" evidence="2">
    <location>
        <begin position="25"/>
        <end position="37"/>
    </location>
</feature>
<name>A0ABP0TJQ5_9BRYO</name>
<protein>
    <submittedName>
        <fullName evidence="3">Uncharacterized protein</fullName>
    </submittedName>
</protein>
<sequence>MSCDDELDDDPLHSEDGSEAETSRHTTLMETLSEKPTASSIAHCKSLASARAIYAAVQREMFEECESLNQGFQQKPLSSSTANGLQSKSCGGGTAQSESIFGSVSVADPYPYPTSMQQARRAVIEGGAMSEDRFLELQAEVFRLRREATQRDEMHKLLTARLCRTEEAARRKMRDNLQQNLKPCKQKTDAIAAITQQYWAEQRIHELEENLRERHREVQRALENSRVYKSEIQGLKRRLEVTIRASRSEKPLCFRDRQFERDLRNQVSKLQEENHKLQFQIASLVQLPAADLQQLQTLEVPPLAGGPPHEVRDATDKSMVSSNPVVQSLKDDETEECLLKQNLEGAKGPSAQFVTTQMLETWQRLETLKKRKGEKHYNWKQQRGA</sequence>
<dbReference type="Proteomes" id="UP001497512">
    <property type="component" value="Chromosome 12"/>
</dbReference>